<evidence type="ECO:0000259" key="6">
    <source>
        <dbReference type="Pfam" id="PF12698"/>
    </source>
</evidence>
<feature type="transmembrane region" description="Helical" evidence="5">
    <location>
        <begin position="99"/>
        <end position="122"/>
    </location>
</feature>
<feature type="transmembrane region" description="Helical" evidence="5">
    <location>
        <begin position="224"/>
        <end position="244"/>
    </location>
</feature>
<keyword evidence="4 5" id="KW-0472">Membrane</keyword>
<dbReference type="RefSeq" id="WP_275416927.1">
    <property type="nucleotide sequence ID" value="NZ_CP106878.1"/>
</dbReference>
<dbReference type="PANTHER" id="PTHR43229">
    <property type="entry name" value="NODULATION PROTEIN J"/>
    <property type="match status" value="1"/>
</dbReference>
<protein>
    <submittedName>
        <fullName evidence="7">ABC transporter permease</fullName>
    </submittedName>
</protein>
<dbReference type="KEGG" id="faf:OE104_11165"/>
<dbReference type="InterPro" id="IPR013525">
    <property type="entry name" value="ABC2_TM"/>
</dbReference>
<evidence type="ECO:0000313" key="7">
    <source>
        <dbReference type="EMBL" id="WAA09142.1"/>
    </source>
</evidence>
<accession>A0A9E8LTA7</accession>
<keyword evidence="3 5" id="KW-1133">Transmembrane helix</keyword>
<dbReference type="EMBL" id="CP106878">
    <property type="protein sequence ID" value="WAA09142.1"/>
    <property type="molecule type" value="Genomic_DNA"/>
</dbReference>
<comment type="subcellular location">
    <subcellularLocation>
        <location evidence="1">Membrane</location>
        <topology evidence="1">Multi-pass membrane protein</topology>
    </subcellularLocation>
</comment>
<feature type="transmembrane region" description="Helical" evidence="5">
    <location>
        <begin position="55"/>
        <end position="78"/>
    </location>
</feature>
<evidence type="ECO:0000256" key="1">
    <source>
        <dbReference type="ARBA" id="ARBA00004141"/>
    </source>
</evidence>
<feature type="transmembrane region" description="Helical" evidence="5">
    <location>
        <begin position="165"/>
        <end position="184"/>
    </location>
</feature>
<evidence type="ECO:0000256" key="2">
    <source>
        <dbReference type="ARBA" id="ARBA00022692"/>
    </source>
</evidence>
<dbReference type="GO" id="GO:0140359">
    <property type="term" value="F:ABC-type transporter activity"/>
    <property type="evidence" value="ECO:0007669"/>
    <property type="project" value="InterPro"/>
</dbReference>
<dbReference type="GO" id="GO:0016020">
    <property type="term" value="C:membrane"/>
    <property type="evidence" value="ECO:0007669"/>
    <property type="project" value="UniProtKB-SubCell"/>
</dbReference>
<keyword evidence="8" id="KW-1185">Reference proteome</keyword>
<gene>
    <name evidence="7" type="ORF">OE104_11165</name>
</gene>
<dbReference type="PANTHER" id="PTHR43229:SF2">
    <property type="entry name" value="NODULATION PROTEIN J"/>
    <property type="match status" value="1"/>
</dbReference>
<sequence length="272" mass="31768">MKYLRYCFIELKIILIRTPIALFFSIIFPLFMMMIIVGSTGNIEIGNGYYFIDKYVFIALGLGVLPTSLVSLPISIAVEKEIGAFERYVLFGINPIGIVLTKMFAHFIITFIQFVIVIFFGRVIFNLQLLPFDYFLSFIFHFSLCIILLLLMGVLLANIFNRVQVVQITGMFIMFLLLALTGGITDYSTLPEPIQKSMAYVPITYLMNDFYKIWFLETKILPKYLSLAIIYIVLFILFNLFVIYKKYKFLVIKKQKDFPINNFPHYKLNERR</sequence>
<evidence type="ECO:0000256" key="4">
    <source>
        <dbReference type="ARBA" id="ARBA00023136"/>
    </source>
</evidence>
<dbReference type="Pfam" id="PF12698">
    <property type="entry name" value="ABC2_membrane_3"/>
    <property type="match status" value="1"/>
</dbReference>
<dbReference type="InterPro" id="IPR051784">
    <property type="entry name" value="Nod_factor_ABC_transporter"/>
</dbReference>
<proteinExistence type="predicted"/>
<reference evidence="7" key="1">
    <citation type="submission" date="2022-09" db="EMBL/GenBank/DDBJ databases">
        <title>Complete Genomes of Fervidibacillus albus and Fervidibacillus halotolerans isolated from tidal flat sediments.</title>
        <authorList>
            <person name="Kwon K.K."/>
            <person name="Yang S.-H."/>
            <person name="Park M.J."/>
            <person name="Oh H.-M."/>
        </authorList>
    </citation>
    <scope>NUCLEOTIDE SEQUENCE</scope>
    <source>
        <strain evidence="7">MEBiC13591</strain>
    </source>
</reference>
<evidence type="ECO:0000256" key="5">
    <source>
        <dbReference type="SAM" id="Phobius"/>
    </source>
</evidence>
<organism evidence="7 8">
    <name type="scientific">Fervidibacillus albus</name>
    <dbReference type="NCBI Taxonomy" id="2980026"/>
    <lineage>
        <taxon>Bacteria</taxon>
        <taxon>Bacillati</taxon>
        <taxon>Bacillota</taxon>
        <taxon>Bacilli</taxon>
        <taxon>Bacillales</taxon>
        <taxon>Bacillaceae</taxon>
        <taxon>Fervidibacillus</taxon>
    </lineage>
</organism>
<evidence type="ECO:0000313" key="8">
    <source>
        <dbReference type="Proteomes" id="UP001164718"/>
    </source>
</evidence>
<dbReference type="AlphaFoldDB" id="A0A9E8LTA7"/>
<dbReference type="Proteomes" id="UP001164718">
    <property type="component" value="Chromosome"/>
</dbReference>
<feature type="domain" description="ABC-2 type transporter transmembrane" evidence="6">
    <location>
        <begin position="53"/>
        <end position="238"/>
    </location>
</feature>
<feature type="transmembrane region" description="Helical" evidence="5">
    <location>
        <begin position="20"/>
        <end position="43"/>
    </location>
</feature>
<keyword evidence="2 5" id="KW-0812">Transmembrane</keyword>
<feature type="transmembrane region" description="Helical" evidence="5">
    <location>
        <begin position="134"/>
        <end position="158"/>
    </location>
</feature>
<name>A0A9E8LTA7_9BACI</name>
<evidence type="ECO:0000256" key="3">
    <source>
        <dbReference type="ARBA" id="ARBA00022989"/>
    </source>
</evidence>